<dbReference type="InterPro" id="IPR012296">
    <property type="entry name" value="Nuclease_put_TT1808"/>
</dbReference>
<dbReference type="PANTHER" id="PTHR47152">
    <property type="entry name" value="SLR2084 PROTEIN-RELATED"/>
    <property type="match status" value="1"/>
</dbReference>
<dbReference type="InterPro" id="IPR008538">
    <property type="entry name" value="Uma2"/>
</dbReference>
<name>B8HZK2_CYAP4</name>
<keyword evidence="2" id="KW-0614">Plasmid</keyword>
<dbReference type="eggNOG" id="COG4636">
    <property type="taxonomic scope" value="Bacteria"/>
</dbReference>
<dbReference type="OrthoDB" id="427876at2"/>
<dbReference type="EMBL" id="CP001346">
    <property type="protein sequence ID" value="ACL47850.1"/>
    <property type="molecule type" value="Genomic_DNA"/>
</dbReference>
<dbReference type="SUPFAM" id="SSF52980">
    <property type="entry name" value="Restriction endonuclease-like"/>
    <property type="match status" value="1"/>
</dbReference>
<evidence type="ECO:0000259" key="1">
    <source>
        <dbReference type="Pfam" id="PF05685"/>
    </source>
</evidence>
<organism evidence="2">
    <name type="scientific">Cyanothece sp. (strain PCC 7425 / ATCC 29141)</name>
    <dbReference type="NCBI Taxonomy" id="395961"/>
    <lineage>
        <taxon>Bacteria</taxon>
        <taxon>Bacillati</taxon>
        <taxon>Cyanobacteriota</taxon>
        <taxon>Cyanophyceae</taxon>
        <taxon>Gomontiellales</taxon>
        <taxon>Cyanothecaceae</taxon>
        <taxon>Cyanothece</taxon>
    </lineage>
</organism>
<evidence type="ECO:0000313" key="2">
    <source>
        <dbReference type="EMBL" id="ACL47850.1"/>
    </source>
</evidence>
<dbReference type="Gene3D" id="3.90.1570.10">
    <property type="entry name" value="tt1808, chain A"/>
    <property type="match status" value="1"/>
</dbReference>
<feature type="domain" description="Putative restriction endonuclease" evidence="1">
    <location>
        <begin position="25"/>
        <end position="176"/>
    </location>
</feature>
<dbReference type="HOGENOM" id="CLU_098557_0_0_3"/>
<dbReference type="Pfam" id="PF05685">
    <property type="entry name" value="Uma2"/>
    <property type="match status" value="1"/>
</dbReference>
<gene>
    <name evidence="2" type="ordered locus">Cyan7425_0154</name>
</gene>
<reference evidence="2" key="1">
    <citation type="submission" date="2009-01" db="EMBL/GenBank/DDBJ databases">
        <title>Complete sequence of plasmid2 Cyanothece sp. PCC 7425.</title>
        <authorList>
            <consortium name="US DOE Joint Genome Institute"/>
            <person name="Lucas S."/>
            <person name="Copeland A."/>
            <person name="Lapidus A."/>
            <person name="Glavina del Rio T."/>
            <person name="Dalin E."/>
            <person name="Tice H."/>
            <person name="Bruce D."/>
            <person name="Goodwin L."/>
            <person name="Pitluck S."/>
            <person name="Sims D."/>
            <person name="Meineke L."/>
            <person name="Brettin T."/>
            <person name="Detter J.C."/>
            <person name="Han C."/>
            <person name="Larimer F."/>
            <person name="Land M."/>
            <person name="Hauser L."/>
            <person name="Kyrpides N."/>
            <person name="Ovchinnikova G."/>
            <person name="Liberton M."/>
            <person name="Stoeckel J."/>
            <person name="Banerjee A."/>
            <person name="Singh A."/>
            <person name="Page L."/>
            <person name="Sato H."/>
            <person name="Zhao L."/>
            <person name="Sherman L."/>
            <person name="Pakrasi H."/>
            <person name="Richardson P."/>
        </authorList>
    </citation>
    <scope>NUCLEOTIDE SEQUENCE</scope>
    <source>
        <strain evidence="2">PCC 7425</strain>
        <plasmid evidence="2">pP742502</plasmid>
    </source>
</reference>
<geneLocation type="plasmid" evidence="2">
    <name>pP742502</name>
</geneLocation>
<sequence>MVVQIPIRRIQVPPGQRVLLQDVSWEEFEAIVQELGNHRAARVAYDEGLLEIMSPLPEHEYFKETISIAIADMAEVLDLNYESYGSTTWRKQATRAGLEPDNCFYFQNEARIRGKLQFDLNQDPPPDLALEIDVTSQSLDRFPIYARLEVPELWCYDSGNLKIYHLQNGQYIEVPRSAIFPQLDIGALPQLIEANRAAGRLALRRSVRAWVREQVKR</sequence>
<dbReference type="KEGG" id="cyn:Cyan7425_0154"/>
<proteinExistence type="predicted"/>
<protein>
    <recommendedName>
        <fullName evidence="1">Putative restriction endonuclease domain-containing protein</fullName>
    </recommendedName>
</protein>
<dbReference type="InterPro" id="IPR011335">
    <property type="entry name" value="Restrct_endonuc-II-like"/>
</dbReference>
<dbReference type="CDD" id="cd06260">
    <property type="entry name" value="DUF820-like"/>
    <property type="match status" value="1"/>
</dbReference>
<accession>B8HZK2</accession>
<dbReference type="PANTHER" id="PTHR47152:SF1">
    <property type="entry name" value="SLL1186 PROTEIN"/>
    <property type="match status" value="1"/>
</dbReference>
<dbReference type="AlphaFoldDB" id="B8HZK2"/>